<dbReference type="InterPro" id="IPR010071">
    <property type="entry name" value="AA_adenyl_dom"/>
</dbReference>
<dbReference type="SUPFAM" id="SSF52777">
    <property type="entry name" value="CoA-dependent acyltransferases"/>
    <property type="match status" value="2"/>
</dbReference>
<dbReference type="GO" id="GO:0003824">
    <property type="term" value="F:catalytic activity"/>
    <property type="evidence" value="ECO:0007669"/>
    <property type="project" value="InterPro"/>
</dbReference>
<dbReference type="InterPro" id="IPR006162">
    <property type="entry name" value="Ppantetheine_attach_site"/>
</dbReference>
<dbReference type="RefSeq" id="WP_420038898.1">
    <property type="nucleotide sequence ID" value="NZ_CP128986.1"/>
</dbReference>
<dbReference type="Pfam" id="PF00975">
    <property type="entry name" value="Thioesterase"/>
    <property type="match status" value="1"/>
</dbReference>
<dbReference type="PROSITE" id="PS00012">
    <property type="entry name" value="PHOSPHOPANTETHEINE"/>
    <property type="match status" value="2"/>
</dbReference>
<proteinExistence type="predicted"/>
<feature type="domain" description="Carrier" evidence="4">
    <location>
        <begin position="1590"/>
        <end position="1665"/>
    </location>
</feature>
<evidence type="ECO:0000256" key="2">
    <source>
        <dbReference type="ARBA" id="ARBA00022450"/>
    </source>
</evidence>
<dbReference type="FunFam" id="3.40.50.12780:FF:000012">
    <property type="entry name" value="Non-ribosomal peptide synthetase"/>
    <property type="match status" value="1"/>
</dbReference>
<sequence length="1940" mass="205933">MTDRVREETPQPVSGMVAPIVPSGRAAIVFGDRTVSYGEFTDRVAALARTLIDAGVGPEVAVGVQIDRSVELIVALHAVSAAGGQFVPMTTDLPDERCRYMVETAGVALVLSSGDLQPARERFRGLARVDVVDCSSPTTPAAPVRAEERSGPIRPHTAAYTLFTSGSTGRPKGVTVSHAAIANRLAAEASLGKMTADDRVLHKAPITFDISVVEIFGATAIGATLVVAAPGAHGDPTALADVIDRAGVTVIFFVPPMLAAFCDVLGDRVGDLTSLRRITCGGEALAAELVSRVSRVLPAVRLENQYGPTEAAVDVTSHHIVDDCPTVPIGSALPGVSTYVLDDALGVVPVGVPGELYIGGPQVARGYVSRPDLTTERFIADPFDVAGGRLYRTGDRVRWNVRGEIEYLGRVDLQVKLRGQRLEIGEVEAALAAVPGVVHAAAAVVEAPGGPQLVGYLAPDTVDEADVTATLAARLPDYMRPTTWVRLATMPLGTSGKVDRRALPRPEFGSTEHVAPRSDVESRVAAVFGELLGQDQVSVVESFFDLGGNSLAATRLAARVAEALDAEVTVRDVFDAPTVRELVAAVAGRAPAVAPITAIDPRPEHIPLSFAQQRMWFINQLEPESAAYNIPLAVWIDGELDDDTFRAALTDVLVRHEVLRTVFAADSTGNGQQVITPVDRVSELLDVVVVDRLDDLLAAVHTGFDVRTDLPIRARLTHEGDRTALLLVLHHIAGDGQSLAPLLRDVVAAYLARAAGSAPAWDPRPIGFADFALWQHRELGSVDDTDSVVGRQLHYWVPQLTGLPDVLDLPTDRPRPAIATMAGAKAEFTVPAAVASRIKSLAARVDATPFMVVHAGLAAVLSRLAAVDDVAVGTHVGGRGQAVLDDMIGMFVNTLVLRTRVTGSMSFTELVRQTRGVGRDGLANADVPFEYLVERLDPVRSQAFAPLMQVQLSFDQDSGAGVERTRSLDVAGLTVTPIDPGAPVAQVDLTVGVWTADDGDDWAGSIIYATDLFDESTVVAFADRLVRLLDELTATPDRAVGDIDLRTDDERRAIDRVAVGVSRDVAPSVLPDLLYRRVEASPAAIAIVYDGLSIDYAEFGARVSALARDLIDAGVGPDRAVAVCMPRAVEMVLAIHAIGAAGGAYVPIDTDAPVERVAYMLATSGADTVLVSAHADIGTAVTDIGSSVRIVSVDAHTTLDRDDPRTQPVSDADRLAPLRVDSSAYTLFTSGSTGRPKGVTLSHRAVVNRLLWGLDEMPLDRTDAVLLKTPYTFDCSVPEIYAPLAVGARVVVAKADGHLDPVYLCDVITATGVTMVHFVPSMLAVFLDIAGVERVRALTSVKYVSTTGEALPPSVAAQTRSALGHAALYNLYGPTEAAVEITFANVVSADADDSTVPIGVPVWNSTAYVLDDRLRPVPPGTPGELYVGGAQVARGYADRPDLTAERFVADPFGTEGSRLYRTGDLVRHGADGALEYLGRTDFQVKLRGQRIELGEIEAVLSGIDSVMHAAATVATAPGGGEHLVAYVAGVPGEGVDLDDVRAQVARSLPEYMRPTVWTVVDEIVLNTAGKIDRKALPTPDFATADDEYVEPDGDAEVILADIFADVLGIERTSATASFFTLGGNSLSATRVLAAVRERLDPDAQLGWLFDDPTVRGLAARMDAQQRGVDVGASVLLGLRTEGRRPPLFCVHPAGGLAWFYGGLAPHLADRPIYGLQDPAVVAGEPELASITDLAKRYVDEIRRVSPTGPYHLLGWSLGGLVAHAMAVELQGRGERVDFLAVMDAAPAGDDVQSADRHVAQVSETSPQDVVGDLLGGWRELFNLPDETSAVGDDDVADVVRTSIVRTGLLTDDQVQRVMDSFTRSDAMTPMHRADVFDGPLHLFTAVRDKPEGTDLAVRWRPFVSGRILGTDVDTHHLGMADEDSLAVIGPVIEAALHRLC</sequence>
<dbReference type="InterPro" id="IPR036736">
    <property type="entry name" value="ACP-like_sf"/>
</dbReference>
<dbReference type="Gene3D" id="3.40.50.980">
    <property type="match status" value="4"/>
</dbReference>
<dbReference type="SUPFAM" id="SSF47336">
    <property type="entry name" value="ACP-like"/>
    <property type="match status" value="2"/>
</dbReference>
<dbReference type="PROSITE" id="PS50075">
    <property type="entry name" value="CARRIER"/>
    <property type="match status" value="2"/>
</dbReference>
<evidence type="ECO:0000256" key="1">
    <source>
        <dbReference type="ARBA" id="ARBA00001957"/>
    </source>
</evidence>
<dbReference type="Gene3D" id="2.30.38.10">
    <property type="entry name" value="Luciferase, Domain 3"/>
    <property type="match status" value="2"/>
</dbReference>
<dbReference type="InterPro" id="IPR009081">
    <property type="entry name" value="PP-bd_ACP"/>
</dbReference>
<dbReference type="GO" id="GO:0044550">
    <property type="term" value="P:secondary metabolite biosynthetic process"/>
    <property type="evidence" value="ECO:0007669"/>
    <property type="project" value="TreeGrafter"/>
</dbReference>
<dbReference type="Gene3D" id="3.40.50.1820">
    <property type="entry name" value="alpha/beta hydrolase"/>
    <property type="match status" value="1"/>
</dbReference>
<name>A0AA97GVR1_9ACTN</name>
<gene>
    <name evidence="5" type="primary">dhbF_2</name>
    <name evidence="5" type="ORF">MP11Mi_21420</name>
</gene>
<dbReference type="InterPro" id="IPR023213">
    <property type="entry name" value="CAT-like_dom_sf"/>
</dbReference>
<protein>
    <submittedName>
        <fullName evidence="5">Dimodular nonribosomal peptide synthase</fullName>
    </submittedName>
</protein>
<dbReference type="SUPFAM" id="SSF53474">
    <property type="entry name" value="alpha/beta-Hydrolases"/>
    <property type="match status" value="1"/>
</dbReference>
<dbReference type="GO" id="GO:0031177">
    <property type="term" value="F:phosphopantetheine binding"/>
    <property type="evidence" value="ECO:0007669"/>
    <property type="project" value="InterPro"/>
</dbReference>
<dbReference type="Pfam" id="PF00668">
    <property type="entry name" value="Condensation"/>
    <property type="match status" value="1"/>
</dbReference>
<dbReference type="NCBIfam" id="TIGR01733">
    <property type="entry name" value="AA-adenyl-dom"/>
    <property type="match status" value="2"/>
</dbReference>
<dbReference type="Pfam" id="PF00501">
    <property type="entry name" value="AMP-binding"/>
    <property type="match status" value="2"/>
</dbReference>
<keyword evidence="2" id="KW-0596">Phosphopantetheine</keyword>
<reference evidence="5" key="1">
    <citation type="submission" date="2023-06" db="EMBL/GenBank/DDBJ databases">
        <title>Gordonia sp. nov. and Pseudochrobactrum sp. nov., two species isolated from the burying beetle Nicrophorus vespilloides.</title>
        <authorList>
            <person name="Poehlein A."/>
            <person name="Guzman J."/>
            <person name="Daniel R."/>
            <person name="Vilcinskas A."/>
        </authorList>
    </citation>
    <scope>NUCLEOTIDE SEQUENCE</scope>
    <source>
        <strain evidence="5">MP11Mi</strain>
    </source>
</reference>
<dbReference type="InterPro" id="IPR000873">
    <property type="entry name" value="AMP-dep_synth/lig_dom"/>
</dbReference>
<dbReference type="PANTHER" id="PTHR45527">
    <property type="entry name" value="NONRIBOSOMAL PEPTIDE SYNTHETASE"/>
    <property type="match status" value="1"/>
</dbReference>
<evidence type="ECO:0000256" key="3">
    <source>
        <dbReference type="ARBA" id="ARBA00022553"/>
    </source>
</evidence>
<dbReference type="GO" id="GO:0005829">
    <property type="term" value="C:cytosol"/>
    <property type="evidence" value="ECO:0007669"/>
    <property type="project" value="TreeGrafter"/>
</dbReference>
<evidence type="ECO:0000259" key="4">
    <source>
        <dbReference type="PROSITE" id="PS50075"/>
    </source>
</evidence>
<dbReference type="Gene3D" id="1.10.1200.10">
    <property type="entry name" value="ACP-like"/>
    <property type="match status" value="1"/>
</dbReference>
<dbReference type="Gene3D" id="3.30.300.30">
    <property type="match status" value="2"/>
</dbReference>
<dbReference type="InterPro" id="IPR001242">
    <property type="entry name" value="Condensation_dom"/>
</dbReference>
<dbReference type="GO" id="GO:0043041">
    <property type="term" value="P:amino acid activation for nonribosomal peptide biosynthetic process"/>
    <property type="evidence" value="ECO:0007669"/>
    <property type="project" value="TreeGrafter"/>
</dbReference>
<evidence type="ECO:0000313" key="5">
    <source>
        <dbReference type="EMBL" id="WOC13045.1"/>
    </source>
</evidence>
<dbReference type="Pfam" id="PF00550">
    <property type="entry name" value="PP-binding"/>
    <property type="match status" value="2"/>
</dbReference>
<dbReference type="Gene3D" id="3.30.559.10">
    <property type="entry name" value="Chloramphenicol acetyltransferase-like domain"/>
    <property type="match status" value="1"/>
</dbReference>
<dbReference type="FunFam" id="2.30.38.10:FF:000001">
    <property type="entry name" value="Non-ribosomal peptide synthetase PvdI"/>
    <property type="match status" value="1"/>
</dbReference>
<dbReference type="SMART" id="SM00823">
    <property type="entry name" value="PKS_PP"/>
    <property type="match status" value="2"/>
</dbReference>
<dbReference type="CDD" id="cd05930">
    <property type="entry name" value="A_NRPS"/>
    <property type="match status" value="1"/>
</dbReference>
<feature type="domain" description="Carrier" evidence="4">
    <location>
        <begin position="515"/>
        <end position="590"/>
    </location>
</feature>
<dbReference type="CDD" id="cd19540">
    <property type="entry name" value="LCL_NRPS-like"/>
    <property type="match status" value="1"/>
</dbReference>
<accession>A0AA97GVR1</accession>
<dbReference type="InterPro" id="IPR025110">
    <property type="entry name" value="AMP-bd_C"/>
</dbReference>
<dbReference type="PANTHER" id="PTHR45527:SF1">
    <property type="entry name" value="FATTY ACID SYNTHASE"/>
    <property type="match status" value="1"/>
</dbReference>
<dbReference type="Pfam" id="PF13193">
    <property type="entry name" value="AMP-binding_C"/>
    <property type="match status" value="2"/>
</dbReference>
<dbReference type="InterPro" id="IPR045851">
    <property type="entry name" value="AMP-bd_C_sf"/>
</dbReference>
<dbReference type="InterPro" id="IPR020806">
    <property type="entry name" value="PKS_PP-bd"/>
</dbReference>
<dbReference type="InterPro" id="IPR029058">
    <property type="entry name" value="AB_hydrolase_fold"/>
</dbReference>
<comment type="cofactor">
    <cofactor evidence="1">
        <name>pantetheine 4'-phosphate</name>
        <dbReference type="ChEBI" id="CHEBI:47942"/>
    </cofactor>
</comment>
<dbReference type="Gene3D" id="3.30.559.30">
    <property type="entry name" value="Nonribosomal peptide synthetase, condensation domain"/>
    <property type="match status" value="1"/>
</dbReference>
<organism evidence="5">
    <name type="scientific">Gordonia sp. MP11Mi</name>
    <dbReference type="NCBI Taxonomy" id="3022769"/>
    <lineage>
        <taxon>Bacteria</taxon>
        <taxon>Bacillati</taxon>
        <taxon>Actinomycetota</taxon>
        <taxon>Actinomycetes</taxon>
        <taxon>Mycobacteriales</taxon>
        <taxon>Gordoniaceae</taxon>
        <taxon>Gordonia</taxon>
    </lineage>
</organism>
<keyword evidence="3" id="KW-0597">Phosphoprotein</keyword>
<dbReference type="GO" id="GO:0008610">
    <property type="term" value="P:lipid biosynthetic process"/>
    <property type="evidence" value="ECO:0007669"/>
    <property type="project" value="UniProtKB-ARBA"/>
</dbReference>
<dbReference type="InterPro" id="IPR001031">
    <property type="entry name" value="Thioesterase"/>
</dbReference>
<dbReference type="EMBL" id="CP128986">
    <property type="protein sequence ID" value="WOC13045.1"/>
    <property type="molecule type" value="Genomic_DNA"/>
</dbReference>
<dbReference type="SUPFAM" id="SSF56801">
    <property type="entry name" value="Acetyl-CoA synthetase-like"/>
    <property type="match status" value="2"/>
</dbReference>